<feature type="transmembrane region" description="Helical" evidence="6">
    <location>
        <begin position="204"/>
        <end position="226"/>
    </location>
</feature>
<dbReference type="PANTHER" id="PTHR43124:SF3">
    <property type="entry name" value="CHLORAMPHENICOL EFFLUX PUMP RV0191"/>
    <property type="match status" value="1"/>
</dbReference>
<feature type="transmembrane region" description="Helical" evidence="6">
    <location>
        <begin position="360"/>
        <end position="379"/>
    </location>
</feature>
<dbReference type="GO" id="GO:0005886">
    <property type="term" value="C:plasma membrane"/>
    <property type="evidence" value="ECO:0007669"/>
    <property type="project" value="UniProtKB-SubCell"/>
</dbReference>
<feature type="transmembrane region" description="Helical" evidence="6">
    <location>
        <begin position="163"/>
        <end position="183"/>
    </location>
</feature>
<evidence type="ECO:0000313" key="9">
    <source>
        <dbReference type="Proteomes" id="UP000075787"/>
    </source>
</evidence>
<keyword evidence="3 6" id="KW-0812">Transmembrane</keyword>
<reference evidence="8 9" key="1">
    <citation type="submission" date="2015-12" db="EMBL/GenBank/DDBJ databases">
        <title>Genome sequence of Tistrella mobilis MCCC 1A02139.</title>
        <authorList>
            <person name="Lu L."/>
            <person name="Lai Q."/>
            <person name="Shao Z."/>
            <person name="Qian P."/>
        </authorList>
    </citation>
    <scope>NUCLEOTIDE SEQUENCE [LARGE SCALE GENOMIC DNA]</scope>
    <source>
        <strain evidence="8 9">MCCC 1A02139</strain>
    </source>
</reference>
<dbReference type="Gene3D" id="1.20.1250.20">
    <property type="entry name" value="MFS general substrate transporter like domains"/>
    <property type="match status" value="1"/>
</dbReference>
<dbReference type="GO" id="GO:0022857">
    <property type="term" value="F:transmembrane transporter activity"/>
    <property type="evidence" value="ECO:0007669"/>
    <property type="project" value="InterPro"/>
</dbReference>
<sequence>MTTSSPGRLPLGGLLALALASFITVLTEALPAGLLPGIAAVFDIPEALAGQMVTVYAAGSLLAAVPVTLATRGLRRRPLLLVSVAGFVLANGITAISGSFILTLVARFAAGVAAGVLWALLAGYAARMAPDALRGRAIAIAMAGTPLALSLGVPAGTFLGGIIGWRASFALMSLGAALLMVWIRLGVPDFPGEPAGRRVPASRVLALPGVAGVLAVMMLYVLAHNLLYTYIAPLLALAGLGARVDLVLAVFGLAAILGIWATGLVVDRHLRRAMQLSLWGFVLSAILLAAGSDAAVVVAAIGLWGLAFGGAATLFQTALARAAGSAADIAQSMLVTGWNLAIAGGGLVGGLLLDLRGPDVLGPVALVLLLPAAAILAGARRHGFPAAMR</sequence>
<feature type="domain" description="Major facilitator superfamily (MFS) profile" evidence="7">
    <location>
        <begin position="13"/>
        <end position="374"/>
    </location>
</feature>
<dbReference type="EMBL" id="LPZR01000190">
    <property type="protein sequence ID" value="KYO50846.1"/>
    <property type="molecule type" value="Genomic_DNA"/>
</dbReference>
<dbReference type="Pfam" id="PF07690">
    <property type="entry name" value="MFS_1"/>
    <property type="match status" value="1"/>
</dbReference>
<dbReference type="InterPro" id="IPR050189">
    <property type="entry name" value="MFS_Efflux_Transporters"/>
</dbReference>
<evidence type="ECO:0000256" key="4">
    <source>
        <dbReference type="ARBA" id="ARBA00022989"/>
    </source>
</evidence>
<gene>
    <name evidence="8" type="ORF">AUP44_01310</name>
</gene>
<comment type="subcellular location">
    <subcellularLocation>
        <location evidence="1">Cell membrane</location>
        <topology evidence="1">Multi-pass membrane protein</topology>
    </subcellularLocation>
</comment>
<feature type="transmembrane region" description="Helical" evidence="6">
    <location>
        <begin position="47"/>
        <end position="67"/>
    </location>
</feature>
<evidence type="ECO:0000259" key="7">
    <source>
        <dbReference type="PROSITE" id="PS50850"/>
    </source>
</evidence>
<dbReference type="GeneID" id="97240894"/>
<feature type="transmembrane region" description="Helical" evidence="6">
    <location>
        <begin position="273"/>
        <end position="290"/>
    </location>
</feature>
<dbReference type="InterPro" id="IPR020846">
    <property type="entry name" value="MFS_dom"/>
</dbReference>
<dbReference type="Proteomes" id="UP000075787">
    <property type="component" value="Unassembled WGS sequence"/>
</dbReference>
<evidence type="ECO:0000256" key="3">
    <source>
        <dbReference type="ARBA" id="ARBA00022692"/>
    </source>
</evidence>
<dbReference type="SUPFAM" id="SSF103473">
    <property type="entry name" value="MFS general substrate transporter"/>
    <property type="match status" value="1"/>
</dbReference>
<evidence type="ECO:0000313" key="8">
    <source>
        <dbReference type="EMBL" id="KYO50846.1"/>
    </source>
</evidence>
<name>A0A162KB49_9PROT</name>
<comment type="caution">
    <text evidence="8">The sequence shown here is derived from an EMBL/GenBank/DDBJ whole genome shotgun (WGS) entry which is preliminary data.</text>
</comment>
<dbReference type="OrthoDB" id="9812189at2"/>
<keyword evidence="4 6" id="KW-1133">Transmembrane helix</keyword>
<dbReference type="PANTHER" id="PTHR43124">
    <property type="entry name" value="PURINE EFFLUX PUMP PBUE"/>
    <property type="match status" value="1"/>
</dbReference>
<dbReference type="InterPro" id="IPR011701">
    <property type="entry name" value="MFS"/>
</dbReference>
<keyword evidence="2" id="KW-1003">Cell membrane</keyword>
<dbReference type="AlphaFoldDB" id="A0A162KB49"/>
<feature type="transmembrane region" description="Helical" evidence="6">
    <location>
        <begin position="246"/>
        <end position="266"/>
    </location>
</feature>
<evidence type="ECO:0000256" key="5">
    <source>
        <dbReference type="ARBA" id="ARBA00023136"/>
    </source>
</evidence>
<evidence type="ECO:0000256" key="6">
    <source>
        <dbReference type="SAM" id="Phobius"/>
    </source>
</evidence>
<protein>
    <submittedName>
        <fullName evidence="8">MFS transporter</fullName>
    </submittedName>
</protein>
<evidence type="ECO:0000256" key="2">
    <source>
        <dbReference type="ARBA" id="ARBA00022475"/>
    </source>
</evidence>
<keyword evidence="5 6" id="KW-0472">Membrane</keyword>
<dbReference type="RefSeq" id="WP_062767414.1">
    <property type="nucleotide sequence ID" value="NZ_CP121045.1"/>
</dbReference>
<feature type="transmembrane region" description="Helical" evidence="6">
    <location>
        <begin position="79"/>
        <end position="102"/>
    </location>
</feature>
<evidence type="ECO:0000256" key="1">
    <source>
        <dbReference type="ARBA" id="ARBA00004651"/>
    </source>
</evidence>
<feature type="transmembrane region" description="Helical" evidence="6">
    <location>
        <begin position="332"/>
        <end position="354"/>
    </location>
</feature>
<accession>A0A162KB49</accession>
<proteinExistence type="predicted"/>
<dbReference type="InterPro" id="IPR036259">
    <property type="entry name" value="MFS_trans_sf"/>
</dbReference>
<organism evidence="8 9">
    <name type="scientific">Tistrella mobilis</name>
    <dbReference type="NCBI Taxonomy" id="171437"/>
    <lineage>
        <taxon>Bacteria</taxon>
        <taxon>Pseudomonadati</taxon>
        <taxon>Pseudomonadota</taxon>
        <taxon>Alphaproteobacteria</taxon>
        <taxon>Geminicoccales</taxon>
        <taxon>Geminicoccaceae</taxon>
        <taxon>Tistrella</taxon>
    </lineage>
</organism>
<feature type="transmembrane region" description="Helical" evidence="6">
    <location>
        <begin position="138"/>
        <end position="157"/>
    </location>
</feature>
<dbReference type="PROSITE" id="PS50850">
    <property type="entry name" value="MFS"/>
    <property type="match status" value="1"/>
</dbReference>
<feature type="transmembrane region" description="Helical" evidence="6">
    <location>
        <begin position="108"/>
        <end position="126"/>
    </location>
</feature>